<dbReference type="PANTHER" id="PTHR32196:SF15">
    <property type="entry name" value="SUGAR ABC TRANSPORTER PERMEASE PROTEIN"/>
    <property type="match status" value="1"/>
</dbReference>
<evidence type="ECO:0000256" key="3">
    <source>
        <dbReference type="ARBA" id="ARBA00022692"/>
    </source>
</evidence>
<dbReference type="GeneID" id="98648369"/>
<keyword evidence="2" id="KW-1003">Cell membrane</keyword>
<feature type="transmembrane region" description="Helical" evidence="6">
    <location>
        <begin position="163"/>
        <end position="181"/>
    </location>
</feature>
<comment type="subcellular location">
    <subcellularLocation>
        <location evidence="1">Cell membrane</location>
        <topology evidence="1">Multi-pass membrane protein</topology>
    </subcellularLocation>
</comment>
<feature type="transmembrane region" description="Helical" evidence="6">
    <location>
        <begin position="295"/>
        <end position="312"/>
    </location>
</feature>
<feature type="transmembrane region" description="Helical" evidence="6">
    <location>
        <begin position="59"/>
        <end position="77"/>
    </location>
</feature>
<sequence length="327" mass="34833">MKKILGILILLIFVCIVTAASNEHFFSAYNMQNVIRLTSLFGIISIGVAFVIISGGIDLSIGSVICLVGSLLPYLIMEMSVPVPLALLFSAVLSIVIGLSHGLLITKLKLQPFIVTLCGLLIYRGIARGITEDQTQGFGATHDSLRYLATGKINIPFLEGFRLPVPFLIMIGVALIAAFLLNKTIFGRYLKAIGNNEAAARYSGINTDLTVIMAYVICSFLAGLGGVLFALDINSVQPEGIGNFYELYAIAAAVLGGCSIRGGEGSILGVVIGAALMRVLRNSITMLGIPSQLEFAIIGAVILVGVITDELVKRYAQFRRSSEQSGL</sequence>
<dbReference type="CDD" id="cd06579">
    <property type="entry name" value="TM_PBP1_transp_AraH_like"/>
    <property type="match status" value="1"/>
</dbReference>
<protein>
    <submittedName>
        <fullName evidence="7">Ribose transport system permease protein RbsC</fullName>
    </submittedName>
</protein>
<dbReference type="PANTHER" id="PTHR32196">
    <property type="entry name" value="ABC TRANSPORTER PERMEASE PROTEIN YPHD-RELATED-RELATED"/>
    <property type="match status" value="1"/>
</dbReference>
<keyword evidence="4 6" id="KW-1133">Transmembrane helix</keyword>
<evidence type="ECO:0000256" key="1">
    <source>
        <dbReference type="ARBA" id="ARBA00004651"/>
    </source>
</evidence>
<dbReference type="Proteomes" id="UP000322887">
    <property type="component" value="Chromosome"/>
</dbReference>
<dbReference type="Pfam" id="PF02653">
    <property type="entry name" value="BPD_transp_2"/>
    <property type="match status" value="1"/>
</dbReference>
<evidence type="ECO:0000256" key="6">
    <source>
        <dbReference type="SAM" id="Phobius"/>
    </source>
</evidence>
<keyword evidence="5 6" id="KW-0472">Membrane</keyword>
<evidence type="ECO:0000256" key="2">
    <source>
        <dbReference type="ARBA" id="ARBA00022475"/>
    </source>
</evidence>
<evidence type="ECO:0000313" key="7">
    <source>
        <dbReference type="EMBL" id="QEG17992.1"/>
    </source>
</evidence>
<keyword evidence="3 6" id="KW-0812">Transmembrane</keyword>
<dbReference type="RefSeq" id="WP_002646318.1">
    <property type="nucleotide sequence ID" value="NZ_CP042910.1"/>
</dbReference>
<organism evidence="7 8">
    <name type="scientific">Gimesia maris</name>
    <dbReference type="NCBI Taxonomy" id="122"/>
    <lineage>
        <taxon>Bacteria</taxon>
        <taxon>Pseudomonadati</taxon>
        <taxon>Planctomycetota</taxon>
        <taxon>Planctomycetia</taxon>
        <taxon>Planctomycetales</taxon>
        <taxon>Planctomycetaceae</taxon>
        <taxon>Gimesia</taxon>
    </lineage>
</organism>
<feature type="transmembrane region" description="Helical" evidence="6">
    <location>
        <begin position="209"/>
        <end position="231"/>
    </location>
</feature>
<evidence type="ECO:0000256" key="5">
    <source>
        <dbReference type="ARBA" id="ARBA00023136"/>
    </source>
</evidence>
<name>A0ABX5YQZ5_9PLAN</name>
<gene>
    <name evidence="7" type="primary">rbsC_2</name>
    <name evidence="7" type="ORF">GmarT_38770</name>
</gene>
<evidence type="ECO:0000313" key="8">
    <source>
        <dbReference type="Proteomes" id="UP000322887"/>
    </source>
</evidence>
<accession>A0ABX5YQZ5</accession>
<dbReference type="EMBL" id="CP042910">
    <property type="protein sequence ID" value="QEG17992.1"/>
    <property type="molecule type" value="Genomic_DNA"/>
</dbReference>
<reference evidence="7 8" key="1">
    <citation type="submission" date="2019-08" db="EMBL/GenBank/DDBJ databases">
        <title>Deep-cultivation of Planctomycetes and their phenomic and genomic characterization uncovers novel biology.</title>
        <authorList>
            <person name="Wiegand S."/>
            <person name="Jogler M."/>
            <person name="Boedeker C."/>
            <person name="Pinto D."/>
            <person name="Vollmers J."/>
            <person name="Rivas-Marin E."/>
            <person name="Kohn T."/>
            <person name="Peeters S.H."/>
            <person name="Heuer A."/>
            <person name="Rast P."/>
            <person name="Oberbeckmann S."/>
            <person name="Bunk B."/>
            <person name="Jeske O."/>
            <person name="Meyerdierks A."/>
            <person name="Storesund J.E."/>
            <person name="Kallscheuer N."/>
            <person name="Luecker S."/>
            <person name="Lage O.M."/>
            <person name="Pohl T."/>
            <person name="Merkel B.J."/>
            <person name="Hornburger P."/>
            <person name="Mueller R.-W."/>
            <person name="Bruemmer F."/>
            <person name="Labrenz M."/>
            <person name="Spormann A.M."/>
            <person name="Op den Camp H."/>
            <person name="Overmann J."/>
            <person name="Amann R."/>
            <person name="Jetten M.S.M."/>
            <person name="Mascher T."/>
            <person name="Medema M.H."/>
            <person name="Devos D.P."/>
            <person name="Kaster A.-K."/>
            <person name="Ovreas L."/>
            <person name="Rohde M."/>
            <person name="Galperin M.Y."/>
            <person name="Jogler C."/>
        </authorList>
    </citation>
    <scope>NUCLEOTIDE SEQUENCE [LARGE SCALE GENOMIC DNA]</scope>
    <source>
        <strain evidence="7 8">DSM 8797</strain>
    </source>
</reference>
<proteinExistence type="predicted"/>
<feature type="transmembrane region" description="Helical" evidence="6">
    <location>
        <begin position="35"/>
        <end position="52"/>
    </location>
</feature>
<dbReference type="InterPro" id="IPR001851">
    <property type="entry name" value="ABC_transp_permease"/>
</dbReference>
<feature type="transmembrane region" description="Helical" evidence="6">
    <location>
        <begin position="83"/>
        <end position="105"/>
    </location>
</feature>
<evidence type="ECO:0000256" key="4">
    <source>
        <dbReference type="ARBA" id="ARBA00022989"/>
    </source>
</evidence>
<keyword evidence="8" id="KW-1185">Reference proteome</keyword>